<keyword evidence="3" id="KW-1185">Reference proteome</keyword>
<name>O67666_AQUAE</name>
<dbReference type="Pfam" id="PF09969">
    <property type="entry name" value="DUF2203"/>
    <property type="match status" value="1"/>
</dbReference>
<protein>
    <recommendedName>
        <fullName evidence="4">DUF2203 family protein</fullName>
    </recommendedName>
</protein>
<accession>O67666</accession>
<dbReference type="RefSeq" id="WP_010881169.1">
    <property type="nucleotide sequence ID" value="NC_000918.1"/>
</dbReference>
<dbReference type="STRING" id="224324.aq_1797"/>
<evidence type="ECO:0000313" key="2">
    <source>
        <dbReference type="EMBL" id="AAC07630.1"/>
    </source>
</evidence>
<dbReference type="HOGENOM" id="CLU_137908_1_0_0"/>
<dbReference type="InterPro" id="IPR018699">
    <property type="entry name" value="DUF2203"/>
</dbReference>
<dbReference type="EnsemblBacteria" id="AAC07630">
    <property type="protein sequence ID" value="AAC07630"/>
    <property type="gene ID" value="aq_1797"/>
</dbReference>
<dbReference type="OrthoDB" id="9802910at2"/>
<organism evidence="2 3">
    <name type="scientific">Aquifex aeolicus (strain VF5)</name>
    <dbReference type="NCBI Taxonomy" id="224324"/>
    <lineage>
        <taxon>Bacteria</taxon>
        <taxon>Pseudomonadati</taxon>
        <taxon>Aquificota</taxon>
        <taxon>Aquificia</taxon>
        <taxon>Aquificales</taxon>
        <taxon>Aquificaceae</taxon>
        <taxon>Aquifex</taxon>
    </lineage>
</organism>
<sequence length="130" mass="15626">MRVFTLKEARDLLVKIKPIAEDIRHKKEELRNLYEELNAQEDELEQMYVKTRIKELEAQIKRHLARIEELGGVIKGLDPLLVDFLSEHNGRYIWLCWKEDEETIMYWHELNEGFAGRRPVEELEESETLF</sequence>
<evidence type="ECO:0000256" key="1">
    <source>
        <dbReference type="SAM" id="Coils"/>
    </source>
</evidence>
<dbReference type="KEGG" id="aae:aq_1797"/>
<dbReference type="EMBL" id="AE000657">
    <property type="protein sequence ID" value="AAC07630.1"/>
    <property type="molecule type" value="Genomic_DNA"/>
</dbReference>
<dbReference type="InParanoid" id="O67666"/>
<proteinExistence type="predicted"/>
<dbReference type="AlphaFoldDB" id="O67666"/>
<dbReference type="eggNOG" id="COG4911">
    <property type="taxonomic scope" value="Bacteria"/>
</dbReference>
<dbReference type="PIR" id="H70454">
    <property type="entry name" value="H70454"/>
</dbReference>
<gene>
    <name evidence="2" type="ordered locus">aq_1797</name>
</gene>
<reference evidence="2 3" key="1">
    <citation type="journal article" date="1998" name="Nature">
        <title>The complete genome of the hyperthermophilic bacterium Aquifex aeolicus.</title>
        <authorList>
            <person name="Deckert G."/>
            <person name="Warren P.V."/>
            <person name="Gaasterland T."/>
            <person name="Young W.G."/>
            <person name="Lenox A.L."/>
            <person name="Graham D.E."/>
            <person name="Overbeek R."/>
            <person name="Snead M.A."/>
            <person name="Keller M."/>
            <person name="Aujay M."/>
            <person name="Huber R."/>
            <person name="Feldman R.A."/>
            <person name="Short J.M."/>
            <person name="Olson G.J."/>
            <person name="Swanson R.V."/>
        </authorList>
    </citation>
    <scope>NUCLEOTIDE SEQUENCE [LARGE SCALE GENOMIC DNA]</scope>
    <source>
        <strain evidence="2 3">VF5</strain>
    </source>
</reference>
<dbReference type="PIRSF" id="PIRSF016498">
    <property type="entry name" value="UCP016498"/>
    <property type="match status" value="1"/>
</dbReference>
<feature type="coiled-coil region" evidence="1">
    <location>
        <begin position="20"/>
        <end position="73"/>
    </location>
</feature>
<keyword evidence="1" id="KW-0175">Coiled coil</keyword>
<evidence type="ECO:0008006" key="4">
    <source>
        <dbReference type="Google" id="ProtNLM"/>
    </source>
</evidence>
<dbReference type="Proteomes" id="UP000000798">
    <property type="component" value="Chromosome"/>
</dbReference>
<evidence type="ECO:0000313" key="3">
    <source>
        <dbReference type="Proteomes" id="UP000000798"/>
    </source>
</evidence>